<dbReference type="RefSeq" id="WP_201090474.1">
    <property type="nucleotide sequence ID" value="NZ_CP067393.1"/>
</dbReference>
<organism evidence="4 5">
    <name type="scientific">Entomomonas asaccharolytica</name>
    <dbReference type="NCBI Taxonomy" id="2785331"/>
    <lineage>
        <taxon>Bacteria</taxon>
        <taxon>Pseudomonadati</taxon>
        <taxon>Pseudomonadota</taxon>
        <taxon>Gammaproteobacteria</taxon>
        <taxon>Pseudomonadales</taxon>
        <taxon>Pseudomonadaceae</taxon>
        <taxon>Entomomonas</taxon>
    </lineage>
</organism>
<accession>A0A974RW03</accession>
<dbReference type="GO" id="GO:0005829">
    <property type="term" value="C:cytosol"/>
    <property type="evidence" value="ECO:0007669"/>
    <property type="project" value="TreeGrafter"/>
</dbReference>
<dbReference type="AlphaFoldDB" id="A0A974RW03"/>
<dbReference type="InterPro" id="IPR031100">
    <property type="entry name" value="LOG_fam"/>
</dbReference>
<dbReference type="Pfam" id="PF03641">
    <property type="entry name" value="Lysine_decarbox"/>
    <property type="match status" value="1"/>
</dbReference>
<dbReference type="Proteomes" id="UP000595278">
    <property type="component" value="Chromosome"/>
</dbReference>
<name>A0A974RW03_9GAMM</name>
<dbReference type="Gene3D" id="3.40.50.450">
    <property type="match status" value="1"/>
</dbReference>
<proteinExistence type="predicted"/>
<dbReference type="InterPro" id="IPR052341">
    <property type="entry name" value="LOG_family_nucleotidases"/>
</dbReference>
<dbReference type="SUPFAM" id="SSF102405">
    <property type="entry name" value="MCP/YpsA-like"/>
    <property type="match status" value="1"/>
</dbReference>
<keyword evidence="5" id="KW-1185">Reference proteome</keyword>
<evidence type="ECO:0000256" key="1">
    <source>
        <dbReference type="ARBA" id="ARBA00000274"/>
    </source>
</evidence>
<evidence type="ECO:0000313" key="4">
    <source>
        <dbReference type="EMBL" id="QQP84577.1"/>
    </source>
</evidence>
<protein>
    <recommendedName>
        <fullName evidence="3">AMP nucleosidase</fullName>
        <ecNumber evidence="2">3.2.2.4</ecNumber>
    </recommendedName>
    <alternativeName>
        <fullName evidence="3">AMP nucleosidase</fullName>
    </alternativeName>
</protein>
<dbReference type="EC" id="3.2.2.4" evidence="2"/>
<gene>
    <name evidence="4" type="ORF">JHT90_09140</name>
</gene>
<evidence type="ECO:0000256" key="2">
    <source>
        <dbReference type="ARBA" id="ARBA00011985"/>
    </source>
</evidence>
<dbReference type="GO" id="GO:0008714">
    <property type="term" value="F:AMP nucleosidase activity"/>
    <property type="evidence" value="ECO:0007669"/>
    <property type="project" value="UniProtKB-EC"/>
</dbReference>
<evidence type="ECO:0000256" key="3">
    <source>
        <dbReference type="ARBA" id="ARBA00031983"/>
    </source>
</evidence>
<dbReference type="EMBL" id="CP067393">
    <property type="protein sequence ID" value="QQP84577.1"/>
    <property type="molecule type" value="Genomic_DNA"/>
</dbReference>
<dbReference type="PANTHER" id="PTHR43393">
    <property type="entry name" value="CYTOKININ RIBOSIDE 5'-MONOPHOSPHATE PHOSPHORIBOHYDROLASE"/>
    <property type="match status" value="1"/>
</dbReference>
<comment type="catalytic activity">
    <reaction evidence="1">
        <text>AMP + H2O = D-ribose 5-phosphate + adenine</text>
        <dbReference type="Rhea" id="RHEA:20129"/>
        <dbReference type="ChEBI" id="CHEBI:15377"/>
        <dbReference type="ChEBI" id="CHEBI:16708"/>
        <dbReference type="ChEBI" id="CHEBI:78346"/>
        <dbReference type="ChEBI" id="CHEBI:456215"/>
        <dbReference type="EC" id="3.2.2.4"/>
    </reaction>
</comment>
<evidence type="ECO:0000313" key="5">
    <source>
        <dbReference type="Proteomes" id="UP000595278"/>
    </source>
</evidence>
<sequence length="357" mass="41066">MKNEQDNDLNRHYSPSSTELNNKIDELIKLALPAGAEEHKLYKELFLAATRIVQAERGHWDTKIAKNALTEMDKGFTLLERFKHHRKVTVFGSARTPIDHSLYKQAVDLGKQLAEKGFIVITGAGGGIMAAAHEGAGQDNALGFNIKLPFEQYANETMEGSDALLTFQFFFIRKLFFVKETEAVVLCPGGFGTWDEAMEVLTLIQTGKTPLIPVILLETPDSTYWKDAIDYFEKHLKDQQYILPSDMGLMKLLHSPEEATQEIIQFYANYNSSRWFKELFAIRMNHPLTEQALTDINQQFRDISNNDFVQQAYDESFKEPEFQHLSYLLFQFTGKQHGRLRELVDYINLPENWLKKE</sequence>
<dbReference type="KEGG" id="eaz:JHT90_09140"/>
<reference evidence="4 5" key="1">
    <citation type="submission" date="2021-01" db="EMBL/GenBank/DDBJ databases">
        <title>Entomomonas sp. F2A isolated from a house cricket (Acheta domesticus).</title>
        <authorList>
            <person name="Spergser J."/>
            <person name="Busse H.-J."/>
        </authorList>
    </citation>
    <scope>NUCLEOTIDE SEQUENCE [LARGE SCALE GENOMIC DNA]</scope>
    <source>
        <strain evidence="4 5">F2A</strain>
    </source>
</reference>
<dbReference type="PANTHER" id="PTHR43393:SF2">
    <property type="entry name" value="CYTOKININ RIBOSIDE 5'-MONOPHOSPHATE PHOSPHORIBOHYDROLASE"/>
    <property type="match status" value="1"/>
</dbReference>